<evidence type="ECO:0000256" key="1">
    <source>
        <dbReference type="SAM" id="Coils"/>
    </source>
</evidence>
<keyword evidence="3" id="KW-1185">Reference proteome</keyword>
<keyword evidence="1" id="KW-0175">Coiled coil</keyword>
<dbReference type="PATRIC" id="fig|1365250.3.peg.3005"/>
<dbReference type="Proteomes" id="UP000076643">
    <property type="component" value="Unassembled WGS sequence"/>
</dbReference>
<dbReference type="EMBL" id="AUYB01000105">
    <property type="protein sequence ID" value="KZN37123.1"/>
    <property type="molecule type" value="Genomic_DNA"/>
</dbReference>
<feature type="coiled-coil region" evidence="1">
    <location>
        <begin position="437"/>
        <end position="494"/>
    </location>
</feature>
<dbReference type="RefSeq" id="WP_063365464.1">
    <property type="nucleotide sequence ID" value="NZ_AQHB01000049.1"/>
</dbReference>
<accession>A0A166WBY5</accession>
<protein>
    <submittedName>
        <fullName evidence="2">Uncharacterized protein</fullName>
    </submittedName>
</protein>
<evidence type="ECO:0000313" key="2">
    <source>
        <dbReference type="EMBL" id="KZN37123.1"/>
    </source>
</evidence>
<dbReference type="AlphaFoldDB" id="A0A166WBY5"/>
<name>A0A166WBY5_9GAMM</name>
<proteinExistence type="predicted"/>
<evidence type="ECO:0000313" key="3">
    <source>
        <dbReference type="Proteomes" id="UP000076643"/>
    </source>
</evidence>
<gene>
    <name evidence="2" type="ORF">N475_17045</name>
</gene>
<organism evidence="2 3">
    <name type="scientific">Pseudoalteromonas luteoviolacea DSM 6061</name>
    <dbReference type="NCBI Taxonomy" id="1365250"/>
    <lineage>
        <taxon>Bacteria</taxon>
        <taxon>Pseudomonadati</taxon>
        <taxon>Pseudomonadota</taxon>
        <taxon>Gammaproteobacteria</taxon>
        <taxon>Alteromonadales</taxon>
        <taxon>Pseudoalteromonadaceae</taxon>
        <taxon>Pseudoalteromonas</taxon>
    </lineage>
</organism>
<dbReference type="PROSITE" id="PS51257">
    <property type="entry name" value="PROKAR_LIPOPROTEIN"/>
    <property type="match status" value="1"/>
</dbReference>
<sequence length="969" mass="110251">MMRINRFNLLFPITAFMSGCSTLLIEVDVYNGPLNSQATERLDQVAAMVTAARPMLGYIRDTYKCDDELISKSSKKSKKSKKLESCRRINPIEVDRYRTYPSSAKYLAYEGDITYYLANEILHMYTNEQGAFQTFKSNYNLLFRKLKYQDGIYAKLKPNKYEDQSFIQSNFSNIKNESNEVKAVKSFIAPLTEKEQAFESVFCKPNQMGPCEDSNFLIDAVNKDINFKKIIDSLTDSHLKNEQINSITERFKNLSLYYDSAWLAANESLITAAKTVISLEELLQSNENNEPQLTNEDVRLLKNELLSVLTSNADLEKLQQLSVPKCSAELKINQDVHLFSICVLAAQAKLDSLGVKTTDLDKRLAKAPNVDQRLNAQTGEWDDLNFSRGLKRLGSDTSRGLELVINDYKELLYSGCYETDSKSEHDQYNKLKHDIECENAKDVKREFQSDLKSFSEKILFLANNLVLLHGNANLDDSEEEKNKAKQQVKKFIAVLQAIGNSTKVLANDIERQSQFTKRNNGDHAKLLKNAIANTIRSESSNITEDLALWLDSEERLKPESKCNNNNKAQCDLLTNLKATLKSKCLAVEANNYVVSVNWRAKNIVNCIVKNYQTPKGKSLELKSAEQKVLNEYLTQLRETTTKHNLPDFNKDDELSSSLNTEQVWDSLLYHLAVERVLADKRGDTEKVKRLNKALETARYFRSENSFLRATSDAIRMTMRPTTLLDNSELMQRMRFLNRSLVQSSNAILQKLDNQNWHNINRVAVKGGGDVNYVVAKDDIGNWYIKQYSEDKKEMIDSIKNIALFNIKKSNISNLAGVIPNGVNQETAQSTSEKVFTSFLHQHTLPLRDELVKQKSLLDNLEKYDTQNDKLFLGLKAAKTKTKKIIDDTKALKSSSRSQIANGVLENIYLLARFHEALGECTKDVTVKKEQCTAIKQQIANKVRVSVTIMRQHTSQVEPFVLAFIGAVQE</sequence>
<comment type="caution">
    <text evidence="2">The sequence shown here is derived from an EMBL/GenBank/DDBJ whole genome shotgun (WGS) entry which is preliminary data.</text>
</comment>
<reference evidence="2 3" key="1">
    <citation type="submission" date="2013-07" db="EMBL/GenBank/DDBJ databases">
        <title>Comparative Genomic and Metabolomic Analysis of Twelve Strains of Pseudoalteromonas luteoviolacea.</title>
        <authorList>
            <person name="Vynne N.G."/>
            <person name="Mansson M."/>
            <person name="Gram L."/>
        </authorList>
    </citation>
    <scope>NUCLEOTIDE SEQUENCE [LARGE SCALE GENOMIC DNA]</scope>
    <source>
        <strain evidence="2 3">DSM 6061</strain>
    </source>
</reference>